<name>A0A9K3KAX1_9STRA</name>
<dbReference type="Proteomes" id="UP000693970">
    <property type="component" value="Unassembled WGS sequence"/>
</dbReference>
<dbReference type="PANTHER" id="PTHR43677">
    <property type="entry name" value="SHORT-CHAIN DEHYDROGENASE/REDUCTASE"/>
    <property type="match status" value="1"/>
</dbReference>
<feature type="domain" description="Enoyl reductase (ER)" evidence="1">
    <location>
        <begin position="58"/>
        <end position="446"/>
    </location>
</feature>
<dbReference type="Pfam" id="PF08240">
    <property type="entry name" value="ADH_N"/>
    <property type="match status" value="1"/>
</dbReference>
<keyword evidence="4" id="KW-1185">Reference proteome</keyword>
<dbReference type="InterPro" id="IPR051397">
    <property type="entry name" value="Zn-ADH-like_protein"/>
</dbReference>
<evidence type="ECO:0000259" key="1">
    <source>
        <dbReference type="SMART" id="SM00829"/>
    </source>
</evidence>
<evidence type="ECO:0000313" key="3">
    <source>
        <dbReference type="EMBL" id="KAG7359428.1"/>
    </source>
</evidence>
<dbReference type="InterPro" id="IPR013154">
    <property type="entry name" value="ADH-like_N"/>
</dbReference>
<organism evidence="2 4">
    <name type="scientific">Nitzschia inconspicua</name>
    <dbReference type="NCBI Taxonomy" id="303405"/>
    <lineage>
        <taxon>Eukaryota</taxon>
        <taxon>Sar</taxon>
        <taxon>Stramenopiles</taxon>
        <taxon>Ochrophyta</taxon>
        <taxon>Bacillariophyta</taxon>
        <taxon>Bacillariophyceae</taxon>
        <taxon>Bacillariophycidae</taxon>
        <taxon>Bacillariales</taxon>
        <taxon>Bacillariaceae</taxon>
        <taxon>Nitzschia</taxon>
    </lineage>
</organism>
<comment type="caution">
    <text evidence="2">The sequence shown here is derived from an EMBL/GenBank/DDBJ whole genome shotgun (WGS) entry which is preliminary data.</text>
</comment>
<dbReference type="OrthoDB" id="3509362at2759"/>
<reference evidence="2" key="1">
    <citation type="journal article" date="2021" name="Sci. Rep.">
        <title>Diploid genomic architecture of Nitzschia inconspicua, an elite biomass production diatom.</title>
        <authorList>
            <person name="Oliver A."/>
            <person name="Podell S."/>
            <person name="Pinowska A."/>
            <person name="Traller J.C."/>
            <person name="Smith S.R."/>
            <person name="McClure R."/>
            <person name="Beliaev A."/>
            <person name="Bohutskyi P."/>
            <person name="Hill E.A."/>
            <person name="Rabines A."/>
            <person name="Zheng H."/>
            <person name="Allen L.Z."/>
            <person name="Kuo A."/>
            <person name="Grigoriev I.V."/>
            <person name="Allen A.E."/>
            <person name="Hazlebeck D."/>
            <person name="Allen E.E."/>
        </authorList>
    </citation>
    <scope>NUCLEOTIDE SEQUENCE</scope>
    <source>
        <strain evidence="2">Hildebrandi</strain>
    </source>
</reference>
<proteinExistence type="predicted"/>
<evidence type="ECO:0000313" key="2">
    <source>
        <dbReference type="EMBL" id="KAG7339528.1"/>
    </source>
</evidence>
<reference evidence="2" key="2">
    <citation type="submission" date="2021-04" db="EMBL/GenBank/DDBJ databases">
        <authorList>
            <person name="Podell S."/>
        </authorList>
    </citation>
    <scope>NUCLEOTIDE SEQUENCE</scope>
    <source>
        <strain evidence="2">Hildebrandi</strain>
    </source>
</reference>
<dbReference type="InterPro" id="IPR013149">
    <property type="entry name" value="ADH-like_C"/>
</dbReference>
<dbReference type="EMBL" id="JAGRRH010000033">
    <property type="protein sequence ID" value="KAG7339528.1"/>
    <property type="molecule type" value="Genomic_DNA"/>
</dbReference>
<dbReference type="Pfam" id="PF00107">
    <property type="entry name" value="ADH_zinc_N"/>
    <property type="match status" value="1"/>
</dbReference>
<dbReference type="SMART" id="SM00829">
    <property type="entry name" value="PKS_ER"/>
    <property type="match status" value="1"/>
</dbReference>
<sequence length="454" mass="49511">MFRDTQLLSSISFYSLCYATWGLSLSSPPLQEAKAWMVPRGVSFGSLDKLQRLPMETTTTAATCNIAEPSNENTSPQQLVRVSTRAIGLNFADIFCVLGLYQAANKLYGKEDVFVPGLEFSGIVVDDPTGTFHTGQAVLGFTRFGAYSDIVQVPASFLWPLPLEEGVMTTNVSNNYSWSFVEGASFFVQALTAWHGLVDVGGMPDLTVESQTDKRPPPYIVLVHSAAGGVGLWASEIAAKRGAVVIGVVGSREKEEVYQQRILPLSPYSRSIIRGDERTFGRRLQILLQEMSQLSSDPESVGVDMVMESLGGKYFTASYEALRRGGSLVTFGSTSYASPGLGLNPMRLIWMYLNRPKIDPGELTSRNIRLAGFNLIYLTDQPAKLRSELTQCIRCLGGDRDTVWSAGPDLGLVTPPIVGQTFDFRTETIQALVTLKSGKTIGKIVLDNSQNVAT</sequence>
<dbReference type="GO" id="GO:0016491">
    <property type="term" value="F:oxidoreductase activity"/>
    <property type="evidence" value="ECO:0007669"/>
    <property type="project" value="InterPro"/>
</dbReference>
<dbReference type="PANTHER" id="PTHR43677:SF4">
    <property type="entry name" value="QUINONE OXIDOREDUCTASE-LIKE PROTEIN 2"/>
    <property type="match status" value="1"/>
</dbReference>
<dbReference type="InterPro" id="IPR020843">
    <property type="entry name" value="ER"/>
</dbReference>
<dbReference type="EMBL" id="JAGRRH010000013">
    <property type="protein sequence ID" value="KAG7359428.1"/>
    <property type="molecule type" value="Genomic_DNA"/>
</dbReference>
<dbReference type="GO" id="GO:0005739">
    <property type="term" value="C:mitochondrion"/>
    <property type="evidence" value="ECO:0007669"/>
    <property type="project" value="TreeGrafter"/>
</dbReference>
<evidence type="ECO:0000313" key="4">
    <source>
        <dbReference type="Proteomes" id="UP000693970"/>
    </source>
</evidence>
<accession>A0A9K3KAX1</accession>
<gene>
    <name evidence="2" type="ORF">IV203_002581</name>
    <name evidence="3" type="ORF">IV203_034526</name>
</gene>
<protein>
    <submittedName>
        <fullName evidence="2">Alcohol dehydrogenase</fullName>
    </submittedName>
</protein>
<dbReference type="AlphaFoldDB" id="A0A9K3KAX1"/>